<dbReference type="InterPro" id="IPR000182">
    <property type="entry name" value="GNAT_dom"/>
</dbReference>
<dbReference type="InParanoid" id="A0A3G9JHM5"/>
<organism evidence="2 3">
    <name type="scientific">Intestinibaculum porci</name>
    <dbReference type="NCBI Taxonomy" id="2487118"/>
    <lineage>
        <taxon>Bacteria</taxon>
        <taxon>Bacillati</taxon>
        <taxon>Bacillota</taxon>
        <taxon>Erysipelotrichia</taxon>
        <taxon>Erysipelotrichales</taxon>
        <taxon>Erysipelotrichaceae</taxon>
        <taxon>Intestinibaculum</taxon>
    </lineage>
</organism>
<dbReference type="Pfam" id="PF13673">
    <property type="entry name" value="Acetyltransf_10"/>
    <property type="match status" value="1"/>
</dbReference>
<proteinExistence type="predicted"/>
<evidence type="ECO:0000259" key="1">
    <source>
        <dbReference type="PROSITE" id="PS51186"/>
    </source>
</evidence>
<dbReference type="KEGG" id="ebm:SG0102_03650"/>
<dbReference type="Gene3D" id="3.40.630.30">
    <property type="match status" value="1"/>
</dbReference>
<protein>
    <submittedName>
        <fullName evidence="2">Acetyltransferase</fullName>
    </submittedName>
</protein>
<reference evidence="2 3" key="1">
    <citation type="submission" date="2018-11" db="EMBL/GenBank/DDBJ databases">
        <title>Novel Erysipelotrichaceae bacterium isolated from small intestine of a swine.</title>
        <authorList>
            <person name="Kim J.S."/>
            <person name="Choe H."/>
            <person name="Lee Y.R."/>
            <person name="Kim K.M."/>
            <person name="Park D.S."/>
        </authorList>
    </citation>
    <scope>NUCLEOTIDE SEQUENCE [LARGE SCALE GENOMIC DNA]</scope>
    <source>
        <strain evidence="2 3">SG0102</strain>
    </source>
</reference>
<evidence type="ECO:0000313" key="3">
    <source>
        <dbReference type="Proteomes" id="UP000268059"/>
    </source>
</evidence>
<dbReference type="OrthoDB" id="424368at2"/>
<dbReference type="InterPro" id="IPR052564">
    <property type="entry name" value="N-acetyltrans/Recomb-assoc"/>
</dbReference>
<accession>A0A3G9JHM5</accession>
<dbReference type="SUPFAM" id="SSF55729">
    <property type="entry name" value="Acyl-CoA N-acyltransferases (Nat)"/>
    <property type="match status" value="1"/>
</dbReference>
<dbReference type="RefSeq" id="WP_125118381.1">
    <property type="nucleotide sequence ID" value="NZ_AP019309.1"/>
</dbReference>
<name>A0A3G9JHM5_9FIRM</name>
<dbReference type="Proteomes" id="UP000268059">
    <property type="component" value="Chromosome"/>
</dbReference>
<feature type="domain" description="N-acetyltransferase" evidence="1">
    <location>
        <begin position="1"/>
        <end position="153"/>
    </location>
</feature>
<gene>
    <name evidence="2" type="primary">yafE</name>
    <name evidence="2" type="ORF">SG0102_03650</name>
</gene>
<dbReference type="AlphaFoldDB" id="A0A3G9JHM5"/>
<dbReference type="EMBL" id="AP019309">
    <property type="protein sequence ID" value="BBH25431.1"/>
    <property type="molecule type" value="Genomic_DNA"/>
</dbReference>
<dbReference type="PANTHER" id="PTHR43451">
    <property type="entry name" value="ACETYLTRANSFERASE (GNAT) FAMILY PROTEIN"/>
    <property type="match status" value="1"/>
</dbReference>
<dbReference type="CDD" id="cd04301">
    <property type="entry name" value="NAT_SF"/>
    <property type="match status" value="1"/>
</dbReference>
<evidence type="ECO:0000313" key="2">
    <source>
        <dbReference type="EMBL" id="BBH25431.1"/>
    </source>
</evidence>
<sequence length="153" mass="17505">MRIRLYKRDDLDDIMKLYYNAVHNINAQDYSDDELDVMAPQTADRYHWEASLAKNHTIVAEGDEGLLGFGNIGSTGFLDCLYVDVDHLHEGVAEAMLKHLENYAKAKGNHIINVYSPITAQAFFEKHGYALIEEAISEHKGVRILKYLMEKKF</sequence>
<dbReference type="PROSITE" id="PS51186">
    <property type="entry name" value="GNAT"/>
    <property type="match status" value="1"/>
</dbReference>
<dbReference type="InterPro" id="IPR016181">
    <property type="entry name" value="Acyl_CoA_acyltransferase"/>
</dbReference>
<keyword evidence="3" id="KW-1185">Reference proteome</keyword>
<dbReference type="GO" id="GO:0016747">
    <property type="term" value="F:acyltransferase activity, transferring groups other than amino-acyl groups"/>
    <property type="evidence" value="ECO:0007669"/>
    <property type="project" value="InterPro"/>
</dbReference>
<dbReference type="PANTHER" id="PTHR43451:SF1">
    <property type="entry name" value="ACETYLTRANSFERASE"/>
    <property type="match status" value="1"/>
</dbReference>
<keyword evidence="2" id="KW-0808">Transferase</keyword>